<keyword evidence="11" id="KW-1185">Reference proteome</keyword>
<dbReference type="Proteomes" id="UP000287374">
    <property type="component" value="Unassembled WGS sequence"/>
</dbReference>
<evidence type="ECO:0000256" key="3">
    <source>
        <dbReference type="ARBA" id="ARBA00023143"/>
    </source>
</evidence>
<name>A0A317U153_9GAMM</name>
<dbReference type="PANTHER" id="PTHR30435:SF1">
    <property type="entry name" value="FLAGELLAR HOOK PROTEIN FLGE"/>
    <property type="match status" value="1"/>
</dbReference>
<comment type="caution">
    <text evidence="8">The sequence shown here is derived from an EMBL/GenBank/DDBJ whole genome shotgun (WGS) entry which is preliminary data.</text>
</comment>
<dbReference type="Pfam" id="PF22692">
    <property type="entry name" value="LlgE_F_G_D1"/>
    <property type="match status" value="1"/>
</dbReference>
<dbReference type="InterPro" id="IPR037058">
    <property type="entry name" value="Falgellar_hook_FlgE_sf"/>
</dbReference>
<keyword evidence="9" id="KW-0966">Cell projection</keyword>
<reference evidence="9 11" key="2">
    <citation type="submission" date="2018-12" db="EMBL/GenBank/DDBJ databases">
        <title>Legionella sp,whole genome shotgun sequence.</title>
        <authorList>
            <person name="Wu H."/>
        </authorList>
    </citation>
    <scope>NUCLEOTIDE SEQUENCE [LARGE SCALE GENOMIC DNA]</scope>
    <source>
        <strain evidence="9">Km489</strain>
        <strain evidence="11">km489</strain>
    </source>
</reference>
<dbReference type="Pfam" id="PF07559">
    <property type="entry name" value="FlgE_D2"/>
    <property type="match status" value="1"/>
</dbReference>
<dbReference type="RefSeq" id="WP_110143090.1">
    <property type="nucleotide sequence ID" value="NZ_QHJG01000021.1"/>
</dbReference>
<accession>A0A317U153</accession>
<dbReference type="PANTHER" id="PTHR30435">
    <property type="entry name" value="FLAGELLAR PROTEIN"/>
    <property type="match status" value="1"/>
</dbReference>
<evidence type="ECO:0000256" key="5">
    <source>
        <dbReference type="SAM" id="SignalP"/>
    </source>
</evidence>
<comment type="subcellular location">
    <subcellularLocation>
        <location evidence="1 4">Bacterial flagellum basal body</location>
    </subcellularLocation>
</comment>
<gene>
    <name evidence="8" type="ORF">DGG96_13015</name>
    <name evidence="9" type="ORF">ELY20_03195</name>
</gene>
<comment type="function">
    <text evidence="4">A flexible structure which links the flagellar filament to the drive apparatus in the basal body.</text>
</comment>
<keyword evidence="3 4" id="KW-0975">Bacterial flagellum</keyword>
<evidence type="ECO:0000259" key="6">
    <source>
        <dbReference type="Pfam" id="PF07559"/>
    </source>
</evidence>
<keyword evidence="9" id="KW-0969">Cilium</keyword>
<dbReference type="Gene3D" id="2.60.98.20">
    <property type="entry name" value="Flagellar hook protein FlgE"/>
    <property type="match status" value="1"/>
</dbReference>
<dbReference type="OrthoDB" id="9804559at2"/>
<feature type="domain" description="Flagellar hook protein FlgE D2" evidence="6">
    <location>
        <begin position="124"/>
        <end position="231"/>
    </location>
</feature>
<evidence type="ECO:0000256" key="2">
    <source>
        <dbReference type="ARBA" id="ARBA00009677"/>
    </source>
</evidence>
<reference evidence="8 10" key="1">
    <citation type="submission" date="2018-05" db="EMBL/GenBank/DDBJ databases">
        <title>Legionella qingyii sp.nov., whole genome shotgun sequence.</title>
        <authorList>
            <person name="Wu H."/>
            <person name="Zhu Q."/>
            <person name="Hu C."/>
        </authorList>
    </citation>
    <scope>NUCLEOTIDE SEQUENCE [LARGE SCALE GENOMIC DNA]</scope>
    <source>
        <strain evidence="8 10">HEB18</strain>
    </source>
</reference>
<dbReference type="NCBIfam" id="TIGR03506">
    <property type="entry name" value="FlgEFG_subfam"/>
    <property type="match status" value="1"/>
</dbReference>
<keyword evidence="5" id="KW-0732">Signal</keyword>
<dbReference type="InterPro" id="IPR037925">
    <property type="entry name" value="FlgE/F/G-like"/>
</dbReference>
<protein>
    <recommendedName>
        <fullName evidence="4">Flagellar hook protein FlgE</fullName>
    </recommendedName>
</protein>
<feature type="signal peptide" evidence="5">
    <location>
        <begin position="1"/>
        <end position="20"/>
    </location>
</feature>
<feature type="chain" id="PRO_5016363870" description="Flagellar hook protein FlgE" evidence="5">
    <location>
        <begin position="21"/>
        <end position="316"/>
    </location>
</feature>
<evidence type="ECO:0000313" key="9">
    <source>
        <dbReference type="EMBL" id="RUR25477.1"/>
    </source>
</evidence>
<dbReference type="GO" id="GO:0071978">
    <property type="term" value="P:bacterial-type flagellum-dependent swarming motility"/>
    <property type="evidence" value="ECO:0007669"/>
    <property type="project" value="TreeGrafter"/>
</dbReference>
<feature type="domain" description="Flagellar hook protein FlgE/F/G-like D1" evidence="7">
    <location>
        <begin position="49"/>
        <end position="108"/>
    </location>
</feature>
<sequence length="316" mass="35316">MKKIICFVALFASYSSFVYANYLGNLNNSAIVINSCRYTKTNHPLDVSILNKGYFVLKRGKGNDLYYTRYGSFVLDSEAYLVTQTGEYVQGIDPESPFGSLSKIQVNMEDSRVHATDMIQVQLNLDASSSINQDYYISASAYDSIGSSHELKAHLRKLDFNSWQTDVTIDTMNIATGKLIFNPEGKLIEQAGLKDMEWITEQGMQKITIDFEGSTQHATPFQVSSLYGNGYPPGYITSIYITPDGNLYVIYSNGFQNKLPLNIAIALFDNPKKLDEIIDNLFVATKYSGPGDIQPAYGYGAFLNGYLEEESCLFKN</sequence>
<comment type="similarity">
    <text evidence="2 4">Belongs to the flagella basal body rod proteins family.</text>
</comment>
<dbReference type="Proteomes" id="UP000247152">
    <property type="component" value="Unassembled WGS sequence"/>
</dbReference>
<keyword evidence="9" id="KW-0282">Flagellum</keyword>
<evidence type="ECO:0000313" key="8">
    <source>
        <dbReference type="EMBL" id="PWY55099.1"/>
    </source>
</evidence>
<dbReference type="AlphaFoldDB" id="A0A317U153"/>
<evidence type="ECO:0000313" key="10">
    <source>
        <dbReference type="Proteomes" id="UP000247152"/>
    </source>
</evidence>
<dbReference type="EMBL" id="QHJG01000021">
    <property type="protein sequence ID" value="PWY55099.1"/>
    <property type="molecule type" value="Genomic_DNA"/>
</dbReference>
<dbReference type="GO" id="GO:0005829">
    <property type="term" value="C:cytosol"/>
    <property type="evidence" value="ECO:0007669"/>
    <property type="project" value="TreeGrafter"/>
</dbReference>
<dbReference type="InterPro" id="IPR011491">
    <property type="entry name" value="FlgE_D2"/>
</dbReference>
<evidence type="ECO:0000313" key="11">
    <source>
        <dbReference type="Proteomes" id="UP000287374"/>
    </source>
</evidence>
<dbReference type="InterPro" id="IPR053967">
    <property type="entry name" value="LlgE_F_G-like_D1"/>
</dbReference>
<dbReference type="SUPFAM" id="SSF117143">
    <property type="entry name" value="Flagellar hook protein flgE"/>
    <property type="match status" value="1"/>
</dbReference>
<evidence type="ECO:0000259" key="7">
    <source>
        <dbReference type="Pfam" id="PF22692"/>
    </source>
</evidence>
<evidence type="ECO:0000256" key="1">
    <source>
        <dbReference type="ARBA" id="ARBA00004117"/>
    </source>
</evidence>
<dbReference type="GO" id="GO:0009424">
    <property type="term" value="C:bacterial-type flagellum hook"/>
    <property type="evidence" value="ECO:0007669"/>
    <property type="project" value="TreeGrafter"/>
</dbReference>
<dbReference type="EMBL" id="RZGX01000003">
    <property type="protein sequence ID" value="RUR25477.1"/>
    <property type="molecule type" value="Genomic_DNA"/>
</dbReference>
<organism evidence="8 10">
    <name type="scientific">Legionella qingyii</name>
    <dbReference type="NCBI Taxonomy" id="2184757"/>
    <lineage>
        <taxon>Bacteria</taxon>
        <taxon>Pseudomonadati</taxon>
        <taxon>Pseudomonadota</taxon>
        <taxon>Gammaproteobacteria</taxon>
        <taxon>Legionellales</taxon>
        <taxon>Legionellaceae</taxon>
        <taxon>Legionella</taxon>
    </lineage>
</organism>
<evidence type="ECO:0000256" key="4">
    <source>
        <dbReference type="RuleBase" id="RU362116"/>
    </source>
</evidence>
<proteinExistence type="inferred from homology"/>
<dbReference type="GO" id="GO:0009425">
    <property type="term" value="C:bacterial-type flagellum basal body"/>
    <property type="evidence" value="ECO:0007669"/>
    <property type="project" value="UniProtKB-SubCell"/>
</dbReference>
<dbReference type="InterPro" id="IPR020013">
    <property type="entry name" value="Flagellar_FlgE/F/G"/>
</dbReference>